<dbReference type="RefSeq" id="WP_306390675.1">
    <property type="nucleotide sequence ID" value="NZ_JAVCAP010000036.1"/>
</dbReference>
<sequence>MWFRFTLKDWMLLGLLACMVSLRAQASEDVTTDGRSFQSLSQHEVLALSAAEQRAYAAWLSEQPAAAPVSEGPNTMDMSSDFSM</sequence>
<dbReference type="Proteomes" id="UP001225906">
    <property type="component" value="Unassembled WGS sequence"/>
</dbReference>
<evidence type="ECO:0008006" key="4">
    <source>
        <dbReference type="Google" id="ProtNLM"/>
    </source>
</evidence>
<gene>
    <name evidence="2" type="ORF">Q9291_13655</name>
</gene>
<feature type="signal peptide" evidence="1">
    <location>
        <begin position="1"/>
        <end position="26"/>
    </location>
</feature>
<dbReference type="EMBL" id="JAVCAP010000036">
    <property type="protein sequence ID" value="MDP8568891.1"/>
    <property type="molecule type" value="Genomic_DNA"/>
</dbReference>
<evidence type="ECO:0000256" key="1">
    <source>
        <dbReference type="SAM" id="SignalP"/>
    </source>
</evidence>
<feature type="chain" id="PRO_5046903370" description="DUF3613 domain-containing protein" evidence="1">
    <location>
        <begin position="27"/>
        <end position="84"/>
    </location>
</feature>
<reference evidence="3" key="1">
    <citation type="journal article" date="2019" name="Int. J. Syst. Evol. Microbiol.">
        <title>The Global Catalogue of Microorganisms (GCM) 10K type strain sequencing project: providing services to taxonomists for standard genome sequencing and annotation.</title>
        <authorList>
            <consortium name="The Broad Institute Genomics Platform"/>
            <consortium name="The Broad Institute Genome Sequencing Center for Infectious Disease"/>
            <person name="Wu L."/>
            <person name="Ma J."/>
        </authorList>
    </citation>
    <scope>NUCLEOTIDE SEQUENCE [LARGE SCALE GENOMIC DNA]</scope>
    <source>
        <strain evidence="3">VKM B-3159</strain>
    </source>
</reference>
<keyword evidence="3" id="KW-1185">Reference proteome</keyword>
<name>A0ABT9JWB4_9PROT</name>
<evidence type="ECO:0000313" key="2">
    <source>
        <dbReference type="EMBL" id="MDP8568891.1"/>
    </source>
</evidence>
<organism evidence="2 3">
    <name type="scientific">Methylophilus aquaticus</name>
    <dbReference type="NCBI Taxonomy" id="1971610"/>
    <lineage>
        <taxon>Bacteria</taxon>
        <taxon>Pseudomonadati</taxon>
        <taxon>Pseudomonadota</taxon>
        <taxon>Betaproteobacteria</taxon>
        <taxon>Nitrosomonadales</taxon>
        <taxon>Methylophilaceae</taxon>
        <taxon>Methylophilus</taxon>
    </lineage>
</organism>
<keyword evidence="1" id="KW-0732">Signal</keyword>
<evidence type="ECO:0000313" key="3">
    <source>
        <dbReference type="Proteomes" id="UP001225906"/>
    </source>
</evidence>
<comment type="caution">
    <text evidence="2">The sequence shown here is derived from an EMBL/GenBank/DDBJ whole genome shotgun (WGS) entry which is preliminary data.</text>
</comment>
<proteinExistence type="predicted"/>
<accession>A0ABT9JWB4</accession>
<protein>
    <recommendedName>
        <fullName evidence="4">DUF3613 domain-containing protein</fullName>
    </recommendedName>
</protein>